<evidence type="ECO:0008006" key="11">
    <source>
        <dbReference type="Google" id="ProtNLM"/>
    </source>
</evidence>
<feature type="compositionally biased region" description="Basic and acidic residues" evidence="8">
    <location>
        <begin position="603"/>
        <end position="624"/>
    </location>
</feature>
<keyword evidence="5" id="KW-0411">Iron-sulfur</keyword>
<gene>
    <name evidence="9" type="ORF">PHLCEN_2v2868</name>
</gene>
<dbReference type="GO" id="GO:0046872">
    <property type="term" value="F:metal ion binding"/>
    <property type="evidence" value="ECO:0007669"/>
    <property type="project" value="UniProtKB-KW"/>
</dbReference>
<comment type="caution">
    <text evidence="9">The sequence shown here is derived from an EMBL/GenBank/DDBJ whole genome shotgun (WGS) entry which is preliminary data.</text>
</comment>
<dbReference type="Pfam" id="PF09243">
    <property type="entry name" value="Rsm22"/>
    <property type="match status" value="2"/>
</dbReference>
<evidence type="ECO:0000313" key="9">
    <source>
        <dbReference type="EMBL" id="PSS29720.1"/>
    </source>
</evidence>
<evidence type="ECO:0000256" key="3">
    <source>
        <dbReference type="ARBA" id="ARBA00022946"/>
    </source>
</evidence>
<sequence length="658" mass="73193">MATGTTSLLRSLSTRSLFSASLRRADIRAISSTSAAGSNQPNAPVELDPSFQALLKDVDLSILRHKARQLPGADAQAHRELEVFPHDPLRADDYMTSEELDSQEYDEDSKDFRKSPAARFGSQRVGAVILPLELQQTITRLISASDKPTLHEDAKRLFLDNTGEEPQWDSSYDVKYKSRIQAVRHNERDGTAFASVALPSHYAAIFAVLDHLKQRIGPDSRVEHIIDWGSGTGSGLWAASHVFQEPLTPDGAAETIDIQISKSTISTYLGIDKRDGLVKIARRLIQGVDIGSLSASWQKSFHDDNKIRRSDGTGVLALSAFILSSLPTSIARKTLVKEMWESGAEIMVLIDHNTTAGFENIAEARETLLRMGKKESQDPETVDWPIRGSHVVAPCPHDHACPIHRSGSNRVVCGFSQRLQRPDFVRKTKHSGLGHEDTGYSYVIIRRGSRPPPIQRNAGRIGSVGQRELEKEAQQAIPIVELVVDERSRTASPADVAAATTPAEDLIEPNSELDNSSEKLPTQDLESILRSEAYYWPRLVFPPLKKSGHIILDGCTAEGKIMRMTIPKSQGKQPFYDARKSNWGDIFPHDPKNPAQVRYEPKQLLKPTSKDHDADKGSKSEQKVKHSYAKVAADLKQETRRIRKERKRLHGSETDEYL</sequence>
<dbReference type="GO" id="GO:0051536">
    <property type="term" value="F:iron-sulfur cluster binding"/>
    <property type="evidence" value="ECO:0007669"/>
    <property type="project" value="UniProtKB-KW"/>
</dbReference>
<dbReference type="PANTHER" id="PTHR13184">
    <property type="entry name" value="37S RIBOSOMAL PROTEIN S22"/>
    <property type="match status" value="1"/>
</dbReference>
<reference evidence="9 10" key="1">
    <citation type="submission" date="2018-02" db="EMBL/GenBank/DDBJ databases">
        <title>Genome sequence of the basidiomycete white-rot fungus Phlebia centrifuga.</title>
        <authorList>
            <person name="Granchi Z."/>
            <person name="Peng M."/>
            <person name="de Vries R.P."/>
            <person name="Hilden K."/>
            <person name="Makela M.R."/>
            <person name="Grigoriev I."/>
            <person name="Riley R."/>
        </authorList>
    </citation>
    <scope>NUCLEOTIDE SEQUENCE [LARGE SCALE GENOMIC DNA]</scope>
    <source>
        <strain evidence="9 10">FBCC195</strain>
    </source>
</reference>
<evidence type="ECO:0000256" key="2">
    <source>
        <dbReference type="ARBA" id="ARBA00022723"/>
    </source>
</evidence>
<keyword evidence="3" id="KW-0809">Transit peptide</keyword>
<keyword evidence="2" id="KW-0479">Metal-binding</keyword>
<keyword evidence="4" id="KW-0408">Iron</keyword>
<dbReference type="GO" id="GO:0006412">
    <property type="term" value="P:translation"/>
    <property type="evidence" value="ECO:0007669"/>
    <property type="project" value="InterPro"/>
</dbReference>
<dbReference type="InterPro" id="IPR052571">
    <property type="entry name" value="Mt_RNA_Methyltransferase"/>
</dbReference>
<evidence type="ECO:0000256" key="4">
    <source>
        <dbReference type="ARBA" id="ARBA00023004"/>
    </source>
</evidence>
<organism evidence="9 10">
    <name type="scientific">Hermanssonia centrifuga</name>
    <dbReference type="NCBI Taxonomy" id="98765"/>
    <lineage>
        <taxon>Eukaryota</taxon>
        <taxon>Fungi</taxon>
        <taxon>Dikarya</taxon>
        <taxon>Basidiomycota</taxon>
        <taxon>Agaricomycotina</taxon>
        <taxon>Agaricomycetes</taxon>
        <taxon>Polyporales</taxon>
        <taxon>Meruliaceae</taxon>
        <taxon>Hermanssonia</taxon>
    </lineage>
</organism>
<name>A0A2R6RI62_9APHY</name>
<dbReference type="GO" id="GO:0005763">
    <property type="term" value="C:mitochondrial small ribosomal subunit"/>
    <property type="evidence" value="ECO:0007669"/>
    <property type="project" value="TreeGrafter"/>
</dbReference>
<evidence type="ECO:0000256" key="8">
    <source>
        <dbReference type="SAM" id="MobiDB-lite"/>
    </source>
</evidence>
<dbReference type="PANTHER" id="PTHR13184:SF5">
    <property type="entry name" value="METHYLTRANSFERASE-LIKE PROTEIN 17, MITOCHONDRIAL"/>
    <property type="match status" value="1"/>
</dbReference>
<dbReference type="AlphaFoldDB" id="A0A2R6RI62"/>
<comment type="function">
    <text evidence="7">Mitochondrial ribosome (mitoribosome) assembly factor. Binds at the interface of the head and body domains of the mitochondrial small ribosomal subunit (mt-SSU), occluding the mRNA channel and preventing compaction of the head domain towards the body. Probable inactive methyltransferase: retains the characteristic folding and ability to bind S-adenosyl-L-methionine, but it probably lost its methyltransferase activity.</text>
</comment>
<dbReference type="OrthoDB" id="421327at2759"/>
<dbReference type="InterPro" id="IPR015324">
    <property type="entry name" value="Ribosomal_Rsm22-like"/>
</dbReference>
<dbReference type="EMBL" id="MLYV02000256">
    <property type="protein sequence ID" value="PSS29720.1"/>
    <property type="molecule type" value="Genomic_DNA"/>
</dbReference>
<keyword evidence="6" id="KW-0496">Mitochondrion</keyword>
<dbReference type="Proteomes" id="UP000186601">
    <property type="component" value="Unassembled WGS sequence"/>
</dbReference>
<feature type="region of interest" description="Disordered" evidence="8">
    <location>
        <begin position="603"/>
        <end position="658"/>
    </location>
</feature>
<evidence type="ECO:0000256" key="7">
    <source>
        <dbReference type="ARBA" id="ARBA00045681"/>
    </source>
</evidence>
<dbReference type="GO" id="GO:0008168">
    <property type="term" value="F:methyltransferase activity"/>
    <property type="evidence" value="ECO:0007669"/>
    <property type="project" value="InterPro"/>
</dbReference>
<keyword evidence="10" id="KW-1185">Reference proteome</keyword>
<evidence type="ECO:0000256" key="1">
    <source>
        <dbReference type="ARBA" id="ARBA00004173"/>
    </source>
</evidence>
<accession>A0A2R6RI62</accession>
<dbReference type="GO" id="GO:0003735">
    <property type="term" value="F:structural constituent of ribosome"/>
    <property type="evidence" value="ECO:0007669"/>
    <property type="project" value="TreeGrafter"/>
</dbReference>
<evidence type="ECO:0000256" key="5">
    <source>
        <dbReference type="ARBA" id="ARBA00023014"/>
    </source>
</evidence>
<proteinExistence type="predicted"/>
<comment type="subcellular location">
    <subcellularLocation>
        <location evidence="1">Mitochondrion</location>
    </subcellularLocation>
</comment>
<dbReference type="STRING" id="98765.A0A2R6RI62"/>
<evidence type="ECO:0000256" key="6">
    <source>
        <dbReference type="ARBA" id="ARBA00023128"/>
    </source>
</evidence>
<protein>
    <recommendedName>
        <fullName evidence="11">Rsm22-domain-containing protein</fullName>
    </recommendedName>
</protein>
<evidence type="ECO:0000313" key="10">
    <source>
        <dbReference type="Proteomes" id="UP000186601"/>
    </source>
</evidence>